<reference evidence="10" key="1">
    <citation type="submission" date="2019-03" db="EMBL/GenBank/DDBJ databases">
        <title>Lake Tanganyika Metagenome-Assembled Genomes (MAGs).</title>
        <authorList>
            <person name="Tran P."/>
        </authorList>
    </citation>
    <scope>NUCLEOTIDE SEQUENCE</scope>
    <source>
        <strain evidence="10">K_DeepCast_150m_m2_040</strain>
    </source>
</reference>
<dbReference type="GO" id="GO:0042158">
    <property type="term" value="P:lipoprotein biosynthetic process"/>
    <property type="evidence" value="ECO:0007669"/>
    <property type="project" value="UniProtKB-UniRule"/>
</dbReference>
<protein>
    <recommendedName>
        <fullName evidence="8">Apolipoprotein N-acyltransferase</fullName>
        <shortName evidence="8">ALP N-acyltransferase</shortName>
        <ecNumber evidence="8">2.3.1.269</ecNumber>
    </recommendedName>
</protein>
<dbReference type="NCBIfam" id="TIGR00546">
    <property type="entry name" value="lnt"/>
    <property type="match status" value="1"/>
</dbReference>
<evidence type="ECO:0000313" key="11">
    <source>
        <dbReference type="Proteomes" id="UP000779900"/>
    </source>
</evidence>
<comment type="function">
    <text evidence="8">Catalyzes the phospholipid dependent N-acylation of the N-terminal cysteine of apolipoprotein, the last step in lipoprotein maturation.</text>
</comment>
<evidence type="ECO:0000256" key="5">
    <source>
        <dbReference type="ARBA" id="ARBA00022989"/>
    </source>
</evidence>
<dbReference type="PROSITE" id="PS50263">
    <property type="entry name" value="CN_HYDROLASE"/>
    <property type="match status" value="1"/>
</dbReference>
<dbReference type="SUPFAM" id="SSF56317">
    <property type="entry name" value="Carbon-nitrogen hydrolase"/>
    <property type="match status" value="1"/>
</dbReference>
<evidence type="ECO:0000259" key="9">
    <source>
        <dbReference type="PROSITE" id="PS50263"/>
    </source>
</evidence>
<accession>A0A938BQN2</accession>
<name>A0A938BQN2_UNCW3</name>
<dbReference type="Proteomes" id="UP000779900">
    <property type="component" value="Unassembled WGS sequence"/>
</dbReference>
<comment type="caution">
    <text evidence="8">Lacks conserved residue(s) required for the propagation of feature annotation.</text>
</comment>
<dbReference type="CDD" id="cd07571">
    <property type="entry name" value="ALP_N-acyl_transferase"/>
    <property type="match status" value="1"/>
</dbReference>
<feature type="transmembrane region" description="Helical" evidence="8">
    <location>
        <begin position="204"/>
        <end position="229"/>
    </location>
</feature>
<evidence type="ECO:0000256" key="2">
    <source>
        <dbReference type="ARBA" id="ARBA00022475"/>
    </source>
</evidence>
<dbReference type="Gene3D" id="3.60.110.10">
    <property type="entry name" value="Carbon-nitrogen hydrolase"/>
    <property type="match status" value="1"/>
</dbReference>
<gene>
    <name evidence="8 10" type="primary">lnt</name>
    <name evidence="10" type="ORF">FJY68_02950</name>
</gene>
<evidence type="ECO:0000313" key="10">
    <source>
        <dbReference type="EMBL" id="MBM3330795.1"/>
    </source>
</evidence>
<evidence type="ECO:0000256" key="3">
    <source>
        <dbReference type="ARBA" id="ARBA00022679"/>
    </source>
</evidence>
<keyword evidence="2 8" id="KW-1003">Cell membrane</keyword>
<comment type="subcellular location">
    <subcellularLocation>
        <location evidence="1 8">Cell membrane</location>
        <topology evidence="1 8">Multi-pass membrane protein</topology>
    </subcellularLocation>
</comment>
<dbReference type="InterPro" id="IPR036526">
    <property type="entry name" value="C-N_Hydrolase_sf"/>
</dbReference>
<dbReference type="InterPro" id="IPR003010">
    <property type="entry name" value="C-N_Hydrolase"/>
</dbReference>
<dbReference type="Pfam" id="PF00795">
    <property type="entry name" value="CN_hydrolase"/>
    <property type="match status" value="1"/>
</dbReference>
<feature type="transmembrane region" description="Helical" evidence="8">
    <location>
        <begin position="58"/>
        <end position="78"/>
    </location>
</feature>
<dbReference type="GO" id="GO:0016410">
    <property type="term" value="F:N-acyltransferase activity"/>
    <property type="evidence" value="ECO:0007669"/>
    <property type="project" value="UniProtKB-UniRule"/>
</dbReference>
<organism evidence="10 11">
    <name type="scientific">candidate division WOR-3 bacterium</name>
    <dbReference type="NCBI Taxonomy" id="2052148"/>
    <lineage>
        <taxon>Bacteria</taxon>
        <taxon>Bacteria division WOR-3</taxon>
    </lineage>
</organism>
<comment type="caution">
    <text evidence="10">The sequence shown here is derived from an EMBL/GenBank/DDBJ whole genome shotgun (WGS) entry which is preliminary data.</text>
</comment>
<sequence>MPVNPQRGRAHIRRALIPAVSAIGLGAFAFAPFPLRFLAFFAFVPLFRVIRDAKPGKAFLWGWLFGGLLFTAHLWWLWFLVVPVEPITRILLDIGVVLLFAYLGLYVGVFAWLTRRWGLWAAPLVWPLLEFLRTKSQIGFPWGLLGYTMTPYVPFIQPASLGGVYLVSAWLVLVNVLVCKLYASRFTPDAPDARREASGVWRSAWRMLGPAAALAAAFAAPLLFSAFYVRPLKPWFNVAIVQPNVSPFDKGDWDARAAIQADLVRLTQQSAADHPDLILYPETATLTDVTRSETMGSAIRGLADSLNTEIFTGSPLFDERRRSWHNGAVLIRPGEPVRQRYYKIRLVPFSEKIPYADELPIIRRILGTADMGDWARGRDYTVFRWSRGKLSSLICFEAIFPDYAREFARRGSQLIAVVTNDGWFGRLVGAQQHAELAVLRTVENGVPMIRSANNGISFIVDPYGRILQHTPLFVQTVLAGPVPQPLAPTPYQRYGDWFMPACALCLLVGLLVQRVKRPRPASR</sequence>
<feature type="transmembrane region" description="Helical" evidence="8">
    <location>
        <begin position="162"/>
        <end position="183"/>
    </location>
</feature>
<feature type="transmembrane region" description="Helical" evidence="8">
    <location>
        <begin position="90"/>
        <end position="113"/>
    </location>
</feature>
<feature type="domain" description="CN hydrolase" evidence="9">
    <location>
        <begin position="236"/>
        <end position="484"/>
    </location>
</feature>
<dbReference type="EC" id="2.3.1.269" evidence="8"/>
<dbReference type="GO" id="GO:0005886">
    <property type="term" value="C:plasma membrane"/>
    <property type="evidence" value="ECO:0007669"/>
    <property type="project" value="UniProtKB-SubCell"/>
</dbReference>
<proteinExistence type="inferred from homology"/>
<dbReference type="InterPro" id="IPR045378">
    <property type="entry name" value="LNT_N"/>
</dbReference>
<dbReference type="AlphaFoldDB" id="A0A938BQN2"/>
<comment type="similarity">
    <text evidence="8">Belongs to the CN hydrolase family. Apolipoprotein N-acyltransferase subfamily.</text>
</comment>
<evidence type="ECO:0000256" key="4">
    <source>
        <dbReference type="ARBA" id="ARBA00022692"/>
    </source>
</evidence>
<dbReference type="EMBL" id="VGIR01000011">
    <property type="protein sequence ID" value="MBM3330795.1"/>
    <property type="molecule type" value="Genomic_DNA"/>
</dbReference>
<dbReference type="HAMAP" id="MF_01148">
    <property type="entry name" value="Lnt"/>
    <property type="match status" value="1"/>
</dbReference>
<evidence type="ECO:0000256" key="1">
    <source>
        <dbReference type="ARBA" id="ARBA00004651"/>
    </source>
</evidence>
<keyword evidence="5 8" id="KW-1133">Transmembrane helix</keyword>
<comment type="pathway">
    <text evidence="8">Protein modification; lipoprotein biosynthesis (N-acyl transfer).</text>
</comment>
<dbReference type="InterPro" id="IPR004563">
    <property type="entry name" value="Apolipo_AcylTrfase"/>
</dbReference>
<keyword evidence="3 8" id="KW-0808">Transferase</keyword>
<keyword evidence="7 8" id="KW-0012">Acyltransferase</keyword>
<feature type="transmembrane region" description="Helical" evidence="8">
    <location>
        <begin position="20"/>
        <end position="46"/>
    </location>
</feature>
<evidence type="ECO:0000256" key="6">
    <source>
        <dbReference type="ARBA" id="ARBA00023136"/>
    </source>
</evidence>
<dbReference type="PANTHER" id="PTHR38686">
    <property type="entry name" value="APOLIPOPROTEIN N-ACYLTRANSFERASE"/>
    <property type="match status" value="1"/>
</dbReference>
<dbReference type="PANTHER" id="PTHR38686:SF1">
    <property type="entry name" value="APOLIPOPROTEIN N-ACYLTRANSFERASE"/>
    <property type="match status" value="1"/>
</dbReference>
<keyword evidence="4 8" id="KW-0812">Transmembrane</keyword>
<evidence type="ECO:0000256" key="8">
    <source>
        <dbReference type="HAMAP-Rule" id="MF_01148"/>
    </source>
</evidence>
<comment type="catalytic activity">
    <reaction evidence="8">
        <text>N-terminal S-1,2-diacyl-sn-glyceryl-L-cysteinyl-[lipoprotein] + a glycerophospholipid = N-acyl-S-1,2-diacyl-sn-glyceryl-L-cysteinyl-[lipoprotein] + a 2-acyl-sn-glycero-3-phospholipid + H(+)</text>
        <dbReference type="Rhea" id="RHEA:48228"/>
        <dbReference type="Rhea" id="RHEA-COMP:14681"/>
        <dbReference type="Rhea" id="RHEA-COMP:14684"/>
        <dbReference type="ChEBI" id="CHEBI:15378"/>
        <dbReference type="ChEBI" id="CHEBI:136912"/>
        <dbReference type="ChEBI" id="CHEBI:140656"/>
        <dbReference type="ChEBI" id="CHEBI:140657"/>
        <dbReference type="ChEBI" id="CHEBI:140660"/>
        <dbReference type="EC" id="2.3.1.269"/>
    </reaction>
</comment>
<keyword evidence="6 8" id="KW-0472">Membrane</keyword>
<evidence type="ECO:0000256" key="7">
    <source>
        <dbReference type="ARBA" id="ARBA00023315"/>
    </source>
</evidence>
<dbReference type="Pfam" id="PF20154">
    <property type="entry name" value="LNT_N"/>
    <property type="match status" value="1"/>
</dbReference>